<name>A0A443JG15_9RHOB</name>
<gene>
    <name evidence="1" type="ORF">D2T30_13230</name>
</gene>
<protein>
    <submittedName>
        <fullName evidence="1">Uncharacterized protein</fullName>
    </submittedName>
</protein>
<evidence type="ECO:0000313" key="1">
    <source>
        <dbReference type="EMBL" id="RWR19485.1"/>
    </source>
</evidence>
<dbReference type="AlphaFoldDB" id="A0A443JG15"/>
<dbReference type="Proteomes" id="UP000284476">
    <property type="component" value="Unassembled WGS sequence"/>
</dbReference>
<evidence type="ECO:0000313" key="2">
    <source>
        <dbReference type="Proteomes" id="UP000284476"/>
    </source>
</evidence>
<dbReference type="RefSeq" id="WP_128209241.1">
    <property type="nucleotide sequence ID" value="NZ_JBHRSO010000063.1"/>
</dbReference>
<proteinExistence type="predicted"/>
<dbReference type="EMBL" id="SAUZ01000015">
    <property type="protein sequence ID" value="RWR19485.1"/>
    <property type="molecule type" value="Genomic_DNA"/>
</dbReference>
<comment type="caution">
    <text evidence="1">The sequence shown here is derived from an EMBL/GenBank/DDBJ whole genome shotgun (WGS) entry which is preliminary data.</text>
</comment>
<accession>A0A443JG15</accession>
<sequence length="70" mass="7321">MARGRGSAGLVVGDELAFEVDGDHLCIVLAGMLMGCARVTSPSVSPLRAPADRCESIAQAEYPLWSPECS</sequence>
<organism evidence="1 2">
    <name type="scientific">Paenirhodobacter populi</name>
    <dbReference type="NCBI Taxonomy" id="2306993"/>
    <lineage>
        <taxon>Bacteria</taxon>
        <taxon>Pseudomonadati</taxon>
        <taxon>Pseudomonadota</taxon>
        <taxon>Alphaproteobacteria</taxon>
        <taxon>Rhodobacterales</taxon>
        <taxon>Rhodobacter group</taxon>
        <taxon>Paenirhodobacter</taxon>
    </lineage>
</organism>
<reference evidence="1 2" key="1">
    <citation type="submission" date="2019-01" db="EMBL/GenBank/DDBJ databases">
        <title>Sinorhodobacter populi sp. nov. isolated from the symptomatic bark tissue of Populus euramericana canker.</title>
        <authorList>
            <person name="Xu G."/>
        </authorList>
    </citation>
    <scope>NUCLEOTIDE SEQUENCE [LARGE SCALE GENOMIC DNA]</scope>
    <source>
        <strain evidence="1 2">SK2B-1</strain>
    </source>
</reference>